<feature type="domain" description="Transposase zinc-ribbon" evidence="1">
    <location>
        <begin position="79"/>
        <end position="127"/>
    </location>
</feature>
<dbReference type="PANTHER" id="PTHR33293:SF1">
    <property type="entry name" value="INSERTION ELEMENT IS1 1 PROTEIN INSB-RELATED"/>
    <property type="match status" value="1"/>
</dbReference>
<name>A0A644T5D5_9ZZZZ</name>
<gene>
    <name evidence="2" type="ORF">SDC9_07614</name>
</gene>
<dbReference type="PANTHER" id="PTHR33293">
    <property type="entry name" value="INSERTION ELEMENT IS1 1 PROTEIN INSB-RELATED"/>
    <property type="match status" value="1"/>
</dbReference>
<dbReference type="InterPro" id="IPR024442">
    <property type="entry name" value="Transposase_Zn_ribbon"/>
</dbReference>
<reference evidence="2" key="1">
    <citation type="submission" date="2019-08" db="EMBL/GenBank/DDBJ databases">
        <authorList>
            <person name="Kucharzyk K."/>
            <person name="Murdoch R.W."/>
            <person name="Higgins S."/>
            <person name="Loffler F."/>
        </authorList>
    </citation>
    <scope>NUCLEOTIDE SEQUENCE</scope>
</reference>
<protein>
    <recommendedName>
        <fullName evidence="1">Transposase zinc-ribbon domain-containing protein</fullName>
    </recommendedName>
</protein>
<proteinExistence type="predicted"/>
<dbReference type="EMBL" id="VSSQ01000016">
    <property type="protein sequence ID" value="MPL62024.1"/>
    <property type="molecule type" value="Genomic_DNA"/>
</dbReference>
<dbReference type="AlphaFoldDB" id="A0A644T5D5"/>
<dbReference type="Pfam" id="PF12760">
    <property type="entry name" value="Zn_ribbon_IS1595"/>
    <property type="match status" value="1"/>
</dbReference>
<evidence type="ECO:0000259" key="1">
    <source>
        <dbReference type="Pfam" id="PF12760"/>
    </source>
</evidence>
<evidence type="ECO:0000313" key="2">
    <source>
        <dbReference type="EMBL" id="MPL62024.1"/>
    </source>
</evidence>
<accession>A0A644T5D5</accession>
<organism evidence="2">
    <name type="scientific">bioreactor metagenome</name>
    <dbReference type="NCBI Taxonomy" id="1076179"/>
    <lineage>
        <taxon>unclassified sequences</taxon>
        <taxon>metagenomes</taxon>
        <taxon>ecological metagenomes</taxon>
    </lineage>
</organism>
<dbReference type="InterPro" id="IPR051354">
    <property type="entry name" value="Transposase_27_IS1"/>
</dbReference>
<sequence>MSHDTIFLRKVNIYRIIKWSKGVFCPECHSYKNENIEVDIFSSGFYRYHHHKCKECGTVFYIDDDMCNKCDFKDNGVYTEKEAMDLFRQIRWDNGVFCPECNSHDFHNKGSVKRTKRRRYSCKSCGKNFDDFTETIFSSKRKKPFRKTLYILSKIFTDEAIELIVRKTELNAEYIEEIIENFKDCFENEKKVNESIPKAYESMLKNFLLKNSKEEDFPLNVIEKIDKLVYFIYMYKPEVIEKLLLERKK</sequence>
<comment type="caution">
    <text evidence="2">The sequence shown here is derived from an EMBL/GenBank/DDBJ whole genome shotgun (WGS) entry which is preliminary data.</text>
</comment>